<dbReference type="AlphaFoldDB" id="A0AAN8ID97"/>
<sequence>MDPFDTVDQHSTLEPPASAQGNDQVTVSDQAGSFLEDEAAVISPLLEDMIAYIDEDEPMESDVVVPAETMADLLIAGDSIPPSALPMPGESATTASQPHYVAPKTEPPLDSNPHRSGFSLDASGAVAPSREHIGAVAPQHELSGANAPRSDEVQPPPSRFKSGGFERFSYASVVARQQAAAAAESAAAGPSRPLPATPGRRANRKRPAPHLTVTALRMGEQQLPILAIQAAYGTGKTVVGALIAARLCDSLKQGVIAATTTNNAVAQFTDTLLRLDDYKHLPILRYVSDTALVDGAPQTPIDLHTVLKRLSIDYASDLSDSALDICVRYKRGRELLERLMFDRDLAIDMSEAERDEY</sequence>
<dbReference type="Gene3D" id="3.40.50.300">
    <property type="entry name" value="P-loop containing nucleotide triphosphate hydrolases"/>
    <property type="match status" value="1"/>
</dbReference>
<feature type="region of interest" description="Disordered" evidence="1">
    <location>
        <begin position="183"/>
        <end position="207"/>
    </location>
</feature>
<organism evidence="2 3">
    <name type="scientific">Trichostrongylus colubriformis</name>
    <name type="common">Black scour worm</name>
    <dbReference type="NCBI Taxonomy" id="6319"/>
    <lineage>
        <taxon>Eukaryota</taxon>
        <taxon>Metazoa</taxon>
        <taxon>Ecdysozoa</taxon>
        <taxon>Nematoda</taxon>
        <taxon>Chromadorea</taxon>
        <taxon>Rhabditida</taxon>
        <taxon>Rhabditina</taxon>
        <taxon>Rhabditomorpha</taxon>
        <taxon>Strongyloidea</taxon>
        <taxon>Trichostrongylidae</taxon>
        <taxon>Trichostrongylus</taxon>
    </lineage>
</organism>
<dbReference type="InterPro" id="IPR027417">
    <property type="entry name" value="P-loop_NTPase"/>
</dbReference>
<dbReference type="EMBL" id="WIXE01020847">
    <property type="protein sequence ID" value="KAK5968911.1"/>
    <property type="molecule type" value="Genomic_DNA"/>
</dbReference>
<protein>
    <submittedName>
        <fullName evidence="2">Uncharacterized protein</fullName>
    </submittedName>
</protein>
<feature type="region of interest" description="Disordered" evidence="1">
    <location>
        <begin position="1"/>
        <end position="32"/>
    </location>
</feature>
<keyword evidence="3" id="KW-1185">Reference proteome</keyword>
<dbReference type="Proteomes" id="UP001331761">
    <property type="component" value="Unassembled WGS sequence"/>
</dbReference>
<comment type="caution">
    <text evidence="2">The sequence shown here is derived from an EMBL/GenBank/DDBJ whole genome shotgun (WGS) entry which is preliminary data.</text>
</comment>
<name>A0AAN8ID97_TRICO</name>
<evidence type="ECO:0000256" key="1">
    <source>
        <dbReference type="SAM" id="MobiDB-lite"/>
    </source>
</evidence>
<accession>A0AAN8ID97</accession>
<evidence type="ECO:0000313" key="2">
    <source>
        <dbReference type="EMBL" id="KAK5968911.1"/>
    </source>
</evidence>
<reference evidence="2 3" key="1">
    <citation type="submission" date="2019-10" db="EMBL/GenBank/DDBJ databases">
        <title>Assembly and Annotation for the nematode Trichostrongylus colubriformis.</title>
        <authorList>
            <person name="Martin J."/>
        </authorList>
    </citation>
    <scope>NUCLEOTIDE SEQUENCE [LARGE SCALE GENOMIC DNA]</scope>
    <source>
        <strain evidence="2">G859</strain>
        <tissue evidence="2">Whole worm</tissue>
    </source>
</reference>
<proteinExistence type="predicted"/>
<feature type="non-terminal residue" evidence="2">
    <location>
        <position position="357"/>
    </location>
</feature>
<gene>
    <name evidence="2" type="ORF">GCK32_020630</name>
</gene>
<dbReference type="SUPFAM" id="SSF52540">
    <property type="entry name" value="P-loop containing nucleoside triphosphate hydrolases"/>
    <property type="match status" value="1"/>
</dbReference>
<feature type="compositionally biased region" description="Polar residues" evidence="1">
    <location>
        <begin position="19"/>
        <end position="31"/>
    </location>
</feature>
<evidence type="ECO:0000313" key="3">
    <source>
        <dbReference type="Proteomes" id="UP001331761"/>
    </source>
</evidence>